<organism evidence="2 3">
    <name type="scientific">Prorocentrum cordatum</name>
    <dbReference type="NCBI Taxonomy" id="2364126"/>
    <lineage>
        <taxon>Eukaryota</taxon>
        <taxon>Sar</taxon>
        <taxon>Alveolata</taxon>
        <taxon>Dinophyceae</taxon>
        <taxon>Prorocentrales</taxon>
        <taxon>Prorocentraceae</taxon>
        <taxon>Prorocentrum</taxon>
    </lineage>
</organism>
<comment type="caution">
    <text evidence="2">The sequence shown here is derived from an EMBL/GenBank/DDBJ whole genome shotgun (WGS) entry which is preliminary data.</text>
</comment>
<evidence type="ECO:0000313" key="2">
    <source>
        <dbReference type="EMBL" id="CAK0893542.1"/>
    </source>
</evidence>
<accession>A0ABN9X605</accession>
<dbReference type="Proteomes" id="UP001189429">
    <property type="component" value="Unassembled WGS sequence"/>
</dbReference>
<feature type="compositionally biased region" description="Low complexity" evidence="1">
    <location>
        <begin position="37"/>
        <end position="54"/>
    </location>
</feature>
<feature type="non-terminal residue" evidence="2">
    <location>
        <position position="1"/>
    </location>
</feature>
<reference evidence="2" key="1">
    <citation type="submission" date="2023-10" db="EMBL/GenBank/DDBJ databases">
        <authorList>
            <person name="Chen Y."/>
            <person name="Shah S."/>
            <person name="Dougan E. K."/>
            <person name="Thang M."/>
            <person name="Chan C."/>
        </authorList>
    </citation>
    <scope>NUCLEOTIDE SEQUENCE [LARGE SCALE GENOMIC DNA]</scope>
</reference>
<evidence type="ECO:0000256" key="1">
    <source>
        <dbReference type="SAM" id="MobiDB-lite"/>
    </source>
</evidence>
<proteinExistence type="predicted"/>
<gene>
    <name evidence="2" type="ORF">PCOR1329_LOCUS72830</name>
</gene>
<sequence length="154" mass="15761">NNGNWNNGQFLGPVETDGASLVNATEKYMMRNEVRQQQKLSSQSGGAQASSCKSGEPEPQQEWWTDDGSAQRKSTATVDVESTPAPILDGAPGAQRAADVASADSAVALATPEDFPQLSNQIVAGSCAARPGVATPPEAASGGAQDRSGVDSDG</sequence>
<protein>
    <submittedName>
        <fullName evidence="2">Uncharacterized protein</fullName>
    </submittedName>
</protein>
<feature type="non-terminal residue" evidence="2">
    <location>
        <position position="154"/>
    </location>
</feature>
<feature type="region of interest" description="Disordered" evidence="1">
    <location>
        <begin position="129"/>
        <end position="154"/>
    </location>
</feature>
<evidence type="ECO:0000313" key="3">
    <source>
        <dbReference type="Proteomes" id="UP001189429"/>
    </source>
</evidence>
<name>A0ABN9X605_9DINO</name>
<feature type="region of interest" description="Disordered" evidence="1">
    <location>
        <begin position="34"/>
        <end position="96"/>
    </location>
</feature>
<keyword evidence="3" id="KW-1185">Reference proteome</keyword>
<dbReference type="EMBL" id="CAUYUJ010019762">
    <property type="protein sequence ID" value="CAK0893542.1"/>
    <property type="molecule type" value="Genomic_DNA"/>
</dbReference>